<feature type="region of interest" description="Disordered" evidence="5">
    <location>
        <begin position="400"/>
        <end position="512"/>
    </location>
</feature>
<feature type="region of interest" description="Disordered" evidence="5">
    <location>
        <begin position="288"/>
        <end position="369"/>
    </location>
</feature>
<evidence type="ECO:0000256" key="2">
    <source>
        <dbReference type="ARBA" id="ARBA00022741"/>
    </source>
</evidence>
<dbReference type="PANTHER" id="PTHR43289">
    <property type="entry name" value="MITOGEN-ACTIVATED PROTEIN KINASE KINASE KINASE 20-RELATED"/>
    <property type="match status" value="1"/>
</dbReference>
<dbReference type="InterPro" id="IPR000719">
    <property type="entry name" value="Prot_kinase_dom"/>
</dbReference>
<dbReference type="AlphaFoldDB" id="A0A7C9VFY0"/>
<proteinExistence type="predicted"/>
<gene>
    <name evidence="7" type="ORF">G6N74_20360</name>
</gene>
<protein>
    <submittedName>
        <fullName evidence="7">Protein kinase</fullName>
    </submittedName>
</protein>
<evidence type="ECO:0000256" key="5">
    <source>
        <dbReference type="SAM" id="MobiDB-lite"/>
    </source>
</evidence>
<evidence type="ECO:0000256" key="1">
    <source>
        <dbReference type="ARBA" id="ARBA00022679"/>
    </source>
</evidence>
<dbReference type="Gene3D" id="3.30.200.20">
    <property type="entry name" value="Phosphorylase Kinase, domain 1"/>
    <property type="match status" value="1"/>
</dbReference>
<keyword evidence="8" id="KW-1185">Reference proteome</keyword>
<dbReference type="InterPro" id="IPR011009">
    <property type="entry name" value="Kinase-like_dom_sf"/>
</dbReference>
<comment type="caution">
    <text evidence="7">The sequence shown here is derived from an EMBL/GenBank/DDBJ whole genome shotgun (WGS) entry which is preliminary data.</text>
</comment>
<keyword evidence="1" id="KW-0808">Transferase</keyword>
<dbReference type="PROSITE" id="PS00109">
    <property type="entry name" value="PROTEIN_KINASE_TYR"/>
    <property type="match status" value="1"/>
</dbReference>
<dbReference type="PROSITE" id="PS50011">
    <property type="entry name" value="PROTEIN_KINASE_DOM"/>
    <property type="match status" value="1"/>
</dbReference>
<organism evidence="7 8">
    <name type="scientific">Mesorhizobium zhangyense</name>
    <dbReference type="NCBI Taxonomy" id="1776730"/>
    <lineage>
        <taxon>Bacteria</taxon>
        <taxon>Pseudomonadati</taxon>
        <taxon>Pseudomonadota</taxon>
        <taxon>Alphaproteobacteria</taxon>
        <taxon>Hyphomicrobiales</taxon>
        <taxon>Phyllobacteriaceae</taxon>
        <taxon>Mesorhizobium</taxon>
    </lineage>
</organism>
<dbReference type="EMBL" id="JAAKZG010000009">
    <property type="protein sequence ID" value="NGN43428.1"/>
    <property type="molecule type" value="Genomic_DNA"/>
</dbReference>
<dbReference type="GO" id="GO:0004674">
    <property type="term" value="F:protein serine/threonine kinase activity"/>
    <property type="evidence" value="ECO:0007669"/>
    <property type="project" value="TreeGrafter"/>
</dbReference>
<feature type="compositionally biased region" description="Polar residues" evidence="5">
    <location>
        <begin position="311"/>
        <end position="325"/>
    </location>
</feature>
<dbReference type="RefSeq" id="WP_165119850.1">
    <property type="nucleotide sequence ID" value="NZ_JAAKZG010000009.1"/>
</dbReference>
<evidence type="ECO:0000313" key="8">
    <source>
        <dbReference type="Proteomes" id="UP000481252"/>
    </source>
</evidence>
<dbReference type="Gene3D" id="1.10.510.10">
    <property type="entry name" value="Transferase(Phosphotransferase) domain 1"/>
    <property type="match status" value="1"/>
</dbReference>
<keyword evidence="4" id="KW-0067">ATP-binding</keyword>
<dbReference type="Pfam" id="PF00069">
    <property type="entry name" value="Pkinase"/>
    <property type="match status" value="1"/>
</dbReference>
<dbReference type="SUPFAM" id="SSF56112">
    <property type="entry name" value="Protein kinase-like (PK-like)"/>
    <property type="match status" value="1"/>
</dbReference>
<feature type="domain" description="Protein kinase" evidence="6">
    <location>
        <begin position="26"/>
        <end position="282"/>
    </location>
</feature>
<dbReference type="GO" id="GO:0005524">
    <property type="term" value="F:ATP binding"/>
    <property type="evidence" value="ECO:0007669"/>
    <property type="project" value="UniProtKB-KW"/>
</dbReference>
<accession>A0A7C9VFY0</accession>
<feature type="compositionally biased region" description="Basic and acidic residues" evidence="5">
    <location>
        <begin position="449"/>
        <end position="462"/>
    </location>
</feature>
<feature type="compositionally biased region" description="Low complexity" evidence="5">
    <location>
        <begin position="475"/>
        <end position="485"/>
    </location>
</feature>
<evidence type="ECO:0000259" key="6">
    <source>
        <dbReference type="PROSITE" id="PS50011"/>
    </source>
</evidence>
<evidence type="ECO:0000256" key="3">
    <source>
        <dbReference type="ARBA" id="ARBA00022777"/>
    </source>
</evidence>
<dbReference type="Proteomes" id="UP000481252">
    <property type="component" value="Unassembled WGS sequence"/>
</dbReference>
<name>A0A7C9VFY0_9HYPH</name>
<dbReference type="InterPro" id="IPR008266">
    <property type="entry name" value="Tyr_kinase_AS"/>
</dbReference>
<evidence type="ECO:0000256" key="4">
    <source>
        <dbReference type="ARBA" id="ARBA00022840"/>
    </source>
</evidence>
<dbReference type="CDD" id="cd14014">
    <property type="entry name" value="STKc_PknB_like"/>
    <property type="match status" value="1"/>
</dbReference>
<sequence>MTSDGKTRIAVNRTTLEPGTQLNDTYEIDSRIASGGMGEVYRGHNIQTGEPVAIKTILPELADDEAIFALFKKEATILGRLHHETIVRYYSFSRDPRLGRPYLAMEFVDGQSLADRIAISPLDANEARLLFIRVADGLALAHRAGVIHRDLSPDNIILQHGDVSQPKIIDFGIARSANVGGGTLIGGNFAGKYNFVSPEQLGIKNLEVTARSDLYSLGLVIAAALRGAPLDMGGSHVEVIDKRRAVPDLTDLDSGLRPLVQAMLQPEEDDRPDSAEQVAAWLRSAKIGAARPTPTGGGSAEAATQPPDTLGSHSPFGNSAPSSGSLGRHASALEGPTSGASPGMAPPPSSAQARVAGRLAGSSATPRPSKTALMGGLLVLLLAGGAGGAYFLGLFGQPTTSETASQPSVPQVVVKQEPQKNPAQPSGPSLDDILKEAESKTPPQNAEPKPQEEAKTTPEAKPGESAPASPPVVVTPPATESETTPKPGDAPPAETDPKQAEPSLPQRTPTETKEAALDMVETAEQSVSWLRNYDGGRCFFAAVTTVSDRSIDIKGFGLTKEPFERLYNTLKQKSTKEPEVNGQLITDAQCAVTEFLNAVQPTAKDSPSLTLLADRLKPGENLVATVGKKGPRNLDLLLVDSDGFVYNMGSFATKVTDGDKETFELKFQSARLRDVSPEMVIALASDQDLGLPAGRTVSRAADLFPKLARKIDSMNGSFGVDFGYFLVTE</sequence>
<keyword evidence="3 7" id="KW-0418">Kinase</keyword>
<keyword evidence="2" id="KW-0547">Nucleotide-binding</keyword>
<evidence type="ECO:0000313" key="7">
    <source>
        <dbReference type="EMBL" id="NGN43428.1"/>
    </source>
</evidence>
<dbReference type="PANTHER" id="PTHR43289:SF34">
    <property type="entry name" value="SERINE_THREONINE-PROTEIN KINASE YBDM-RELATED"/>
    <property type="match status" value="1"/>
</dbReference>
<reference evidence="7 8" key="1">
    <citation type="submission" date="2020-02" db="EMBL/GenBank/DDBJ databases">
        <title>Genome sequence of the type strain CGMCC 1.15528 of Mesorhizobium zhangyense.</title>
        <authorList>
            <person name="Gao J."/>
            <person name="Sun J."/>
        </authorList>
    </citation>
    <scope>NUCLEOTIDE SEQUENCE [LARGE SCALE GENOMIC DNA]</scope>
    <source>
        <strain evidence="7 8">CGMCC 1.15528</strain>
    </source>
</reference>
<feature type="compositionally biased region" description="Low complexity" evidence="5">
    <location>
        <begin position="405"/>
        <end position="422"/>
    </location>
</feature>